<comment type="similarity">
    <text evidence="2">Belongs to the methyl-accepting chemotaxis (MCP) protein family.</text>
</comment>
<dbReference type="Proteomes" id="UP000478483">
    <property type="component" value="Unassembled WGS sequence"/>
</dbReference>
<evidence type="ECO:0000259" key="6">
    <source>
        <dbReference type="PROSITE" id="PS50885"/>
    </source>
</evidence>
<dbReference type="InterPro" id="IPR004089">
    <property type="entry name" value="MCPsignal_dom"/>
</dbReference>
<feature type="domain" description="Methyl-accepting transducer" evidence="5">
    <location>
        <begin position="296"/>
        <end position="547"/>
    </location>
</feature>
<dbReference type="SMART" id="SM00304">
    <property type="entry name" value="HAMP"/>
    <property type="match status" value="1"/>
</dbReference>
<dbReference type="OrthoDB" id="9760371at2"/>
<evidence type="ECO:0000313" key="11">
    <source>
        <dbReference type="Proteomes" id="UP000095350"/>
    </source>
</evidence>
<dbReference type="EMBL" id="WGGT01000007">
    <property type="protein sequence ID" value="MVQ45554.1"/>
    <property type="molecule type" value="Genomic_DNA"/>
</dbReference>
<dbReference type="STRING" id="166486.ERS852572_01408"/>
<evidence type="ECO:0000313" key="8">
    <source>
        <dbReference type="EMBL" id="MTR85140.1"/>
    </source>
</evidence>
<dbReference type="GO" id="GO:0005886">
    <property type="term" value="C:plasma membrane"/>
    <property type="evidence" value="ECO:0007669"/>
    <property type="project" value="TreeGrafter"/>
</dbReference>
<dbReference type="InterPro" id="IPR051310">
    <property type="entry name" value="MCP_chemotaxis"/>
</dbReference>
<dbReference type="RefSeq" id="WP_022111893.1">
    <property type="nucleotide sequence ID" value="NZ_CABIYH010000009.1"/>
</dbReference>
<sequence length="577" mass="64084">MKKIGNKVFLMIIIFVLIFGLNTVFSIRMQNSIKQAGLQITKQYIPIQTEIFTIQKSMERGQKYLNIISLYDDAELRQQLESSLAEEISTITASESKMDEYLKNIDNVELKDKIHTYEDFLTEVISQFAIIQGYVDKGDFVQAGIALGVDFQNLMVDMGETTEKELTEELEQGISDLSKEYNQAVETNLIMTKILFSFFALVSVVVFLVISKTVSKPASEASRQLNDIIDGINKKQGNLTQRITVSSRDEIGQLSDGINNFIIQLQNAMQKIRKQSEIMQSSLGLMNEEVNNSNENADNIASTMEEITASMEEISSSIEGITGNTNDIVSSINDVGNQVNEGVVIASDIKALAVGVKEETEKKKTDISDIINEKSQALSLSIEESRQISSINNLTNDILEIASQTNLLALNASIEAARAGEVGKGFAVVAEEIRQLAENSKNTANDIQGISVRVIAAVNQLMTNAQDLMNFIQNQIMNDYVEFEAATDMYYEKADHMDTITGLFNKNIMSLRNIMAEMNDGITNISAVVEENVRGVSNATENVTKLANSILNIHEQVIKNVDSSKYLLEELNSFQQI</sequence>
<evidence type="ECO:0000313" key="12">
    <source>
        <dbReference type="Proteomes" id="UP000283513"/>
    </source>
</evidence>
<dbReference type="PaxDb" id="166486-ERS852572_01408"/>
<dbReference type="EMBL" id="CYXZ01000009">
    <property type="protein sequence ID" value="CUM99063.1"/>
    <property type="molecule type" value="Genomic_DNA"/>
</dbReference>
<reference evidence="8 13" key="3">
    <citation type="journal article" date="2019" name="Nat. Med.">
        <title>A library of human gut bacterial isolates paired with longitudinal multiomics data enables mechanistic microbiome research.</title>
        <authorList>
            <person name="Poyet M."/>
            <person name="Groussin M."/>
            <person name="Gibbons S.M."/>
            <person name="Avila-Pacheco J."/>
            <person name="Jiang X."/>
            <person name="Kearney S.M."/>
            <person name="Perrotta A.R."/>
            <person name="Berdy B."/>
            <person name="Zhao S."/>
            <person name="Lieberman T.D."/>
            <person name="Swanson P.K."/>
            <person name="Smith M."/>
            <person name="Roesemann S."/>
            <person name="Alexander J.E."/>
            <person name="Rich S.A."/>
            <person name="Livny J."/>
            <person name="Vlamakis H."/>
            <person name="Clish C."/>
            <person name="Bullock K."/>
            <person name="Deik A."/>
            <person name="Scott J."/>
            <person name="Pierce K.A."/>
            <person name="Xavier R.J."/>
            <person name="Alm E.J."/>
        </authorList>
    </citation>
    <scope>NUCLEOTIDE SEQUENCE [LARGE SCALE GENOMIC DNA]</scope>
    <source>
        <strain evidence="8 13">BIOML-A1</strain>
    </source>
</reference>
<evidence type="ECO:0000313" key="9">
    <source>
        <dbReference type="EMBL" id="MVQ45554.1"/>
    </source>
</evidence>
<evidence type="ECO:0000313" key="10">
    <source>
        <dbReference type="EMBL" id="RHC16172.1"/>
    </source>
</evidence>
<evidence type="ECO:0000256" key="2">
    <source>
        <dbReference type="ARBA" id="ARBA00029447"/>
    </source>
</evidence>
<dbReference type="SUPFAM" id="SSF58104">
    <property type="entry name" value="Methyl-accepting chemotaxis protein (MCP) signaling domain"/>
    <property type="match status" value="1"/>
</dbReference>
<evidence type="ECO:0000256" key="1">
    <source>
        <dbReference type="ARBA" id="ARBA00022500"/>
    </source>
</evidence>
<reference evidence="10 12" key="2">
    <citation type="submission" date="2018-08" db="EMBL/GenBank/DDBJ databases">
        <title>A genome reference for cultivated species of the human gut microbiota.</title>
        <authorList>
            <person name="Zou Y."/>
            <person name="Xue W."/>
            <person name="Luo G."/>
        </authorList>
    </citation>
    <scope>NUCLEOTIDE SEQUENCE [LARGE SCALE GENOMIC DNA]</scope>
    <source>
        <strain evidence="10 12">AM37-1AC</strain>
    </source>
</reference>
<dbReference type="Proteomes" id="UP000095350">
    <property type="component" value="Unassembled WGS sequence"/>
</dbReference>
<evidence type="ECO:0000256" key="4">
    <source>
        <dbReference type="SAM" id="Phobius"/>
    </source>
</evidence>
<protein>
    <submittedName>
        <fullName evidence="8">HAMP domain-containing protein</fullName>
    </submittedName>
    <submittedName>
        <fullName evidence="7 10">Methyl-accepting chemotaxis protein</fullName>
    </submittedName>
</protein>
<dbReference type="EMBL" id="QSHO01000010">
    <property type="protein sequence ID" value="RHC16172.1"/>
    <property type="molecule type" value="Genomic_DNA"/>
</dbReference>
<organism evidence="7 11">
    <name type="scientific">Roseburia intestinalis</name>
    <dbReference type="NCBI Taxonomy" id="166486"/>
    <lineage>
        <taxon>Bacteria</taxon>
        <taxon>Bacillati</taxon>
        <taxon>Bacillota</taxon>
        <taxon>Clostridia</taxon>
        <taxon>Lachnospirales</taxon>
        <taxon>Lachnospiraceae</taxon>
        <taxon>Roseburia</taxon>
    </lineage>
</organism>
<evidence type="ECO:0000313" key="13">
    <source>
        <dbReference type="Proteomes" id="UP000478483"/>
    </source>
</evidence>
<dbReference type="SMART" id="SM00283">
    <property type="entry name" value="MA"/>
    <property type="match status" value="1"/>
</dbReference>
<dbReference type="AlphaFoldDB" id="A0A173T8F9"/>
<dbReference type="GO" id="GO:0004888">
    <property type="term" value="F:transmembrane signaling receptor activity"/>
    <property type="evidence" value="ECO:0007669"/>
    <property type="project" value="TreeGrafter"/>
</dbReference>
<keyword evidence="4" id="KW-0472">Membrane</keyword>
<keyword evidence="4" id="KW-0812">Transmembrane</keyword>
<dbReference type="PROSITE" id="PS50111">
    <property type="entry name" value="CHEMOTAXIS_TRANSDUC_2"/>
    <property type="match status" value="1"/>
</dbReference>
<feature type="domain" description="HAMP" evidence="6">
    <location>
        <begin position="212"/>
        <end position="270"/>
    </location>
</feature>
<dbReference type="Pfam" id="PF00015">
    <property type="entry name" value="MCPsignal"/>
    <property type="match status" value="1"/>
</dbReference>
<dbReference type="PANTHER" id="PTHR43531:SF11">
    <property type="entry name" value="METHYL-ACCEPTING CHEMOTAXIS PROTEIN 3"/>
    <property type="match status" value="1"/>
</dbReference>
<evidence type="ECO:0000259" key="5">
    <source>
        <dbReference type="PROSITE" id="PS50111"/>
    </source>
</evidence>
<reference evidence="9 14" key="4">
    <citation type="submission" date="2019-10" db="EMBL/GenBank/DDBJ databases">
        <title>Roseburia spp. ameliorate alcoholic fatty liver via restoration of gut barrier function.</title>
        <authorList>
            <person name="Seo B."/>
            <person name="Ko G."/>
        </authorList>
    </citation>
    <scope>NUCLEOTIDE SEQUENCE [LARGE SCALE GENOMIC DNA]</scope>
    <source>
        <strain evidence="9 14">SNUG30017</strain>
    </source>
</reference>
<accession>A0A173T8F9</accession>
<dbReference type="PROSITE" id="PS50885">
    <property type="entry name" value="HAMP"/>
    <property type="match status" value="1"/>
</dbReference>
<gene>
    <name evidence="7" type="primary">mcp2_1</name>
    <name evidence="10" type="ORF">DW856_12085</name>
    <name evidence="7" type="ORF">ERS852572_01408</name>
    <name evidence="9" type="ORF">GCK47_07530</name>
    <name evidence="8" type="ORF">GMD50_08705</name>
</gene>
<name>A0A173T8F9_9FIRM</name>
<dbReference type="CDD" id="cd06225">
    <property type="entry name" value="HAMP"/>
    <property type="match status" value="1"/>
</dbReference>
<evidence type="ECO:0000256" key="3">
    <source>
        <dbReference type="PROSITE-ProRule" id="PRU00284"/>
    </source>
</evidence>
<dbReference type="InterPro" id="IPR003660">
    <property type="entry name" value="HAMP_dom"/>
</dbReference>
<evidence type="ECO:0000313" key="14">
    <source>
        <dbReference type="Proteomes" id="UP000479531"/>
    </source>
</evidence>
<dbReference type="EMBL" id="WNAJ01000008">
    <property type="protein sequence ID" value="MTR85140.1"/>
    <property type="molecule type" value="Genomic_DNA"/>
</dbReference>
<dbReference type="Proteomes" id="UP000283513">
    <property type="component" value="Unassembled WGS sequence"/>
</dbReference>
<keyword evidence="4" id="KW-1133">Transmembrane helix</keyword>
<dbReference type="GO" id="GO:0007165">
    <property type="term" value="P:signal transduction"/>
    <property type="evidence" value="ECO:0007669"/>
    <property type="project" value="UniProtKB-KW"/>
</dbReference>
<keyword evidence="3" id="KW-0807">Transducer</keyword>
<dbReference type="GO" id="GO:0006935">
    <property type="term" value="P:chemotaxis"/>
    <property type="evidence" value="ECO:0007669"/>
    <property type="project" value="UniProtKB-KW"/>
</dbReference>
<proteinExistence type="inferred from homology"/>
<dbReference type="PANTHER" id="PTHR43531">
    <property type="entry name" value="PROTEIN ICFG"/>
    <property type="match status" value="1"/>
</dbReference>
<feature type="transmembrane region" description="Helical" evidence="4">
    <location>
        <begin position="189"/>
        <end position="210"/>
    </location>
</feature>
<dbReference type="Proteomes" id="UP000479531">
    <property type="component" value="Unassembled WGS sequence"/>
</dbReference>
<dbReference type="Gene3D" id="1.10.287.950">
    <property type="entry name" value="Methyl-accepting chemotaxis protein"/>
    <property type="match status" value="1"/>
</dbReference>
<keyword evidence="1" id="KW-0145">Chemotaxis</keyword>
<dbReference type="Pfam" id="PF00672">
    <property type="entry name" value="HAMP"/>
    <property type="match status" value="1"/>
</dbReference>
<reference evidence="7 11" key="1">
    <citation type="submission" date="2015-09" db="EMBL/GenBank/DDBJ databases">
        <authorList>
            <consortium name="Pathogen Informatics"/>
        </authorList>
    </citation>
    <scope>NUCLEOTIDE SEQUENCE [LARGE SCALE GENOMIC DNA]</scope>
    <source>
        <strain evidence="7 11">2789STDY5834960</strain>
    </source>
</reference>
<evidence type="ECO:0000313" key="7">
    <source>
        <dbReference type="EMBL" id="CUM99063.1"/>
    </source>
</evidence>